<dbReference type="InterPro" id="IPR002933">
    <property type="entry name" value="Peptidase_M20"/>
</dbReference>
<dbReference type="AlphaFoldDB" id="A0A087CDN2"/>
<dbReference type="SUPFAM" id="SSF53187">
    <property type="entry name" value="Zn-dependent exopeptidases"/>
    <property type="match status" value="1"/>
</dbReference>
<keyword evidence="5" id="KW-1185">Reference proteome</keyword>
<gene>
    <name evidence="4" type="ORF">BPSY_1790</name>
</gene>
<accession>A0A087CDN2</accession>
<dbReference type="OrthoDB" id="9777385at2"/>
<comment type="cofactor">
    <cofactor evidence="2">
        <name>Mn(2+)</name>
        <dbReference type="ChEBI" id="CHEBI:29035"/>
    </cofactor>
    <text evidence="2">The Mn(2+) ion enhances activity.</text>
</comment>
<dbReference type="STRING" id="218140.BPSY_1790"/>
<dbReference type="eggNOG" id="COG1473">
    <property type="taxonomic scope" value="Bacteria"/>
</dbReference>
<dbReference type="GO" id="GO:0050118">
    <property type="term" value="F:N-acetyldiaminopimelate deacetylase activity"/>
    <property type="evidence" value="ECO:0007669"/>
    <property type="project" value="UniProtKB-EC"/>
</dbReference>
<dbReference type="PANTHER" id="PTHR11014">
    <property type="entry name" value="PEPTIDASE M20 FAMILY MEMBER"/>
    <property type="match status" value="1"/>
</dbReference>
<dbReference type="InterPro" id="IPR036264">
    <property type="entry name" value="Bact_exopeptidase_dim_dom"/>
</dbReference>
<evidence type="ECO:0000256" key="2">
    <source>
        <dbReference type="PIRSR" id="PIRSR005962-1"/>
    </source>
</evidence>
<proteinExistence type="predicted"/>
<protein>
    <submittedName>
        <fullName evidence="4">N-acyl-L-amino acid amidohydrolase</fullName>
        <ecNumber evidence="4">3.5.1.47</ecNumber>
    </submittedName>
</protein>
<feature type="binding site" evidence="2">
    <location>
        <position position="109"/>
    </location>
    <ligand>
        <name>Mn(2+)</name>
        <dbReference type="ChEBI" id="CHEBI:29035"/>
        <label>2</label>
    </ligand>
</feature>
<feature type="binding site" evidence="2">
    <location>
        <position position="363"/>
    </location>
    <ligand>
        <name>Mn(2+)</name>
        <dbReference type="ChEBI" id="CHEBI:29035"/>
        <label>2</label>
    </ligand>
</feature>
<sequence>MNGEQRETSAGGARVSTDMEELLGIRSFLHQHPELAFKEYDSSDFLRRRLVDHGITVRDLNLASGVFARIEGGSAGPHIALRADIDGLPVREESEYPYHSLNEGYMHACGHDIHMTALLGAAFELQRMRESLSGTIDLIFQPAEEVGKGAQAVMEAGAIEGVQAIAGIHNNPDYLPGQIAVGTEAMMAGCARFAVRLHAEGTHAGYPHKGTGPMEAMATMMLSTQTIVSRNASPFHSAVLSITEVHGGSVWNVVPAEAGFMGTARFFSEEDRVLLRDRLRAQIAGISAGYGISADVEWEDVSNPLVGDGGLSTLIADHVGEYASLQRIQPSMAGEDFSDYARRIPAVFAFIGSNGRPGHHNLHSPKFLGLDECIPTAVRFYTSTARLLLQHLG</sequence>
<keyword evidence="2" id="KW-0479">Metal-binding</keyword>
<feature type="binding site" evidence="2">
    <location>
        <position position="111"/>
    </location>
    <ligand>
        <name>Mn(2+)</name>
        <dbReference type="ChEBI" id="CHEBI:29035"/>
        <label>2</label>
    </ligand>
</feature>
<keyword evidence="2" id="KW-0464">Manganese</keyword>
<keyword evidence="1 4" id="KW-0378">Hydrolase</keyword>
<dbReference type="GO" id="GO:0019877">
    <property type="term" value="P:diaminopimelate biosynthetic process"/>
    <property type="evidence" value="ECO:0007669"/>
    <property type="project" value="UniProtKB-ARBA"/>
</dbReference>
<name>A0A087CDN2_9BIFI</name>
<dbReference type="PANTHER" id="PTHR11014:SF63">
    <property type="entry name" value="METALLOPEPTIDASE, PUTATIVE (AFU_ORTHOLOGUE AFUA_6G09600)-RELATED"/>
    <property type="match status" value="1"/>
</dbReference>
<comment type="caution">
    <text evidence="4">The sequence shown here is derived from an EMBL/GenBank/DDBJ whole genome shotgun (WGS) entry which is preliminary data.</text>
</comment>
<feature type="binding site" evidence="2">
    <location>
        <position position="145"/>
    </location>
    <ligand>
        <name>Mn(2+)</name>
        <dbReference type="ChEBI" id="CHEBI:29035"/>
        <label>2</label>
    </ligand>
</feature>
<dbReference type="Proteomes" id="UP000029050">
    <property type="component" value="Unassembled WGS sequence"/>
</dbReference>
<dbReference type="SUPFAM" id="SSF55031">
    <property type="entry name" value="Bacterial exopeptidase dimerisation domain"/>
    <property type="match status" value="1"/>
</dbReference>
<feature type="binding site" evidence="2">
    <location>
        <position position="169"/>
    </location>
    <ligand>
        <name>Mn(2+)</name>
        <dbReference type="ChEBI" id="CHEBI:29035"/>
        <label>2</label>
    </ligand>
</feature>
<dbReference type="Gene3D" id="3.40.630.10">
    <property type="entry name" value="Zn peptidases"/>
    <property type="match status" value="1"/>
</dbReference>
<dbReference type="PIRSF" id="PIRSF005962">
    <property type="entry name" value="Pept_M20D_amidohydro"/>
    <property type="match status" value="1"/>
</dbReference>
<dbReference type="RefSeq" id="WP_051921883.1">
    <property type="nucleotide sequence ID" value="NZ_JBDOCD010000005.1"/>
</dbReference>
<evidence type="ECO:0000313" key="4">
    <source>
        <dbReference type="EMBL" id="KFI81382.1"/>
    </source>
</evidence>
<dbReference type="GeneID" id="98300984"/>
<dbReference type="FunFam" id="3.30.70.360:FF:000001">
    <property type="entry name" value="N-acetyldiaminopimelate deacetylase"/>
    <property type="match status" value="1"/>
</dbReference>
<evidence type="ECO:0000313" key="5">
    <source>
        <dbReference type="Proteomes" id="UP000029050"/>
    </source>
</evidence>
<dbReference type="EC" id="3.5.1.47" evidence="4"/>
<dbReference type="Gene3D" id="3.30.70.360">
    <property type="match status" value="1"/>
</dbReference>
<dbReference type="InterPro" id="IPR011650">
    <property type="entry name" value="Peptidase_M20_dimer"/>
</dbReference>
<evidence type="ECO:0000256" key="1">
    <source>
        <dbReference type="ARBA" id="ARBA00022801"/>
    </source>
</evidence>
<dbReference type="GO" id="GO:0046872">
    <property type="term" value="F:metal ion binding"/>
    <property type="evidence" value="ECO:0007669"/>
    <property type="project" value="UniProtKB-KW"/>
</dbReference>
<dbReference type="EMBL" id="JGZI01000010">
    <property type="protein sequence ID" value="KFI81382.1"/>
    <property type="molecule type" value="Genomic_DNA"/>
</dbReference>
<dbReference type="Pfam" id="PF07687">
    <property type="entry name" value="M20_dimer"/>
    <property type="match status" value="1"/>
</dbReference>
<dbReference type="InterPro" id="IPR017439">
    <property type="entry name" value="Amidohydrolase"/>
</dbReference>
<dbReference type="NCBIfam" id="TIGR01891">
    <property type="entry name" value="amidohydrolases"/>
    <property type="match status" value="1"/>
</dbReference>
<feature type="domain" description="Peptidase M20 dimerisation" evidence="3">
    <location>
        <begin position="189"/>
        <end position="284"/>
    </location>
</feature>
<reference evidence="4 5" key="1">
    <citation type="submission" date="2014-03" db="EMBL/GenBank/DDBJ databases">
        <title>Genomics of Bifidobacteria.</title>
        <authorList>
            <person name="Ventura M."/>
            <person name="Milani C."/>
            <person name="Lugli G.A."/>
        </authorList>
    </citation>
    <scope>NUCLEOTIDE SEQUENCE [LARGE SCALE GENOMIC DNA]</scope>
    <source>
        <strain evidence="4 5">LMG 21775</strain>
    </source>
</reference>
<organism evidence="4 5">
    <name type="scientific">Bifidobacterium psychraerophilum</name>
    <dbReference type="NCBI Taxonomy" id="218140"/>
    <lineage>
        <taxon>Bacteria</taxon>
        <taxon>Bacillati</taxon>
        <taxon>Actinomycetota</taxon>
        <taxon>Actinomycetes</taxon>
        <taxon>Bifidobacteriales</taxon>
        <taxon>Bifidobacteriaceae</taxon>
        <taxon>Bifidobacterium</taxon>
    </lineage>
</organism>
<evidence type="ECO:0000259" key="3">
    <source>
        <dbReference type="Pfam" id="PF07687"/>
    </source>
</evidence>
<dbReference type="Pfam" id="PF01546">
    <property type="entry name" value="Peptidase_M20"/>
    <property type="match status" value="1"/>
</dbReference>